<organism evidence="2 3">
    <name type="scientific">Klebsiella michiganensis</name>
    <dbReference type="NCBI Taxonomy" id="1134687"/>
    <lineage>
        <taxon>Bacteria</taxon>
        <taxon>Pseudomonadati</taxon>
        <taxon>Pseudomonadota</taxon>
        <taxon>Gammaproteobacteria</taxon>
        <taxon>Enterobacterales</taxon>
        <taxon>Enterobacteriaceae</taxon>
        <taxon>Klebsiella/Raoultella group</taxon>
        <taxon>Klebsiella</taxon>
    </lineage>
</organism>
<gene>
    <name evidence="2" type="ORF">CWN49_16305</name>
</gene>
<feature type="domain" description="Chorismate-utilising enzyme C-terminal" evidence="1">
    <location>
        <begin position="170"/>
        <end position="238"/>
    </location>
</feature>
<dbReference type="PANTHER" id="PTHR47253">
    <property type="match status" value="1"/>
</dbReference>
<dbReference type="InterPro" id="IPR015890">
    <property type="entry name" value="Chorismate_C"/>
</dbReference>
<dbReference type="GO" id="GO:0008909">
    <property type="term" value="F:isochorismate synthase activity"/>
    <property type="evidence" value="ECO:0007669"/>
    <property type="project" value="InterPro"/>
</dbReference>
<dbReference type="PANTHER" id="PTHR47253:SF4">
    <property type="entry name" value="ISOCHORISMATE SYNTHASE 2, CHLOROPLASTIC"/>
    <property type="match status" value="1"/>
</dbReference>
<accession>A0A2J5PR38</accession>
<protein>
    <submittedName>
        <fullName evidence="2">Isochorismate synthase MenF</fullName>
    </submittedName>
</protein>
<dbReference type="Gene3D" id="3.60.120.10">
    <property type="entry name" value="Anthranilate synthase"/>
    <property type="match status" value="1"/>
</dbReference>
<feature type="non-terminal residue" evidence="2">
    <location>
        <position position="238"/>
    </location>
</feature>
<proteinExistence type="predicted"/>
<evidence type="ECO:0000313" key="3">
    <source>
        <dbReference type="Proteomes" id="UP000234667"/>
    </source>
</evidence>
<reference evidence="2 3" key="2">
    <citation type="submission" date="2018-01" db="EMBL/GenBank/DDBJ databases">
        <title>Genomic study of Klebsiella pneumoniae.</title>
        <authorList>
            <person name="Yang Y."/>
            <person name="Bicalho R."/>
        </authorList>
    </citation>
    <scope>NUCLEOTIDE SEQUENCE [LARGE SCALE GENOMIC DNA]</scope>
    <source>
        <strain evidence="2 3">A10</strain>
    </source>
</reference>
<name>A0A2J5PR38_9ENTR</name>
<dbReference type="Proteomes" id="UP000234667">
    <property type="component" value="Unassembled WGS sequence"/>
</dbReference>
<dbReference type="EMBL" id="PIDR01000488">
    <property type="protein sequence ID" value="PLO68536.1"/>
    <property type="molecule type" value="Genomic_DNA"/>
</dbReference>
<reference evidence="2 3" key="1">
    <citation type="submission" date="2017-11" db="EMBL/GenBank/DDBJ databases">
        <authorList>
            <person name="Han C.G."/>
        </authorList>
    </citation>
    <scope>NUCLEOTIDE SEQUENCE [LARGE SCALE GENOMIC DNA]</scope>
    <source>
        <strain evidence="2 3">A10</strain>
    </source>
</reference>
<dbReference type="Pfam" id="PF00425">
    <property type="entry name" value="Chorismate_bind"/>
    <property type="match status" value="1"/>
</dbReference>
<sequence length="238" mass="26500">MLSVSTALESLYRCLDEAFPPSPGTRIFDIPFALNGAFDPLLWCTHQPQWPQFYWQQRSGDEELAALGAVQIFASLEQAHAFLRQQGRDDLRICGLNAFHPQQGLLILPRLEWRRLGGSATLRLVLYSETSLRDDARAAREFLDSLVAKQAQATAMPSLLSEQHFPAYPQWRELIAQATQAIAAGEMDKVVLARATDLHFAAPLNAGAIMAASRRSNLNCFHFLMVFNAQEAFLGSTP</sequence>
<dbReference type="SUPFAM" id="SSF56322">
    <property type="entry name" value="ADC synthase"/>
    <property type="match status" value="1"/>
</dbReference>
<comment type="caution">
    <text evidence="2">The sequence shown here is derived from an EMBL/GenBank/DDBJ whole genome shotgun (WGS) entry which is preliminary data.</text>
</comment>
<dbReference type="AlphaFoldDB" id="A0A2J5PR38"/>
<evidence type="ECO:0000313" key="2">
    <source>
        <dbReference type="EMBL" id="PLO68536.1"/>
    </source>
</evidence>
<dbReference type="InterPro" id="IPR044250">
    <property type="entry name" value="MenF-like"/>
</dbReference>
<evidence type="ECO:0000259" key="1">
    <source>
        <dbReference type="Pfam" id="PF00425"/>
    </source>
</evidence>
<dbReference type="GO" id="GO:0009234">
    <property type="term" value="P:menaquinone biosynthetic process"/>
    <property type="evidence" value="ECO:0007669"/>
    <property type="project" value="TreeGrafter"/>
</dbReference>
<dbReference type="InterPro" id="IPR005801">
    <property type="entry name" value="ADC_synthase"/>
</dbReference>